<name>A0A7C9HN68_9GAMM</name>
<dbReference type="AlphaFoldDB" id="A0A7C9HN68"/>
<organism evidence="1 2">
    <name type="scientific">Noviluteimonas gilva</name>
    <dbReference type="NCBI Taxonomy" id="2682097"/>
    <lineage>
        <taxon>Bacteria</taxon>
        <taxon>Pseudomonadati</taxon>
        <taxon>Pseudomonadota</taxon>
        <taxon>Gammaproteobacteria</taxon>
        <taxon>Lysobacterales</taxon>
        <taxon>Lysobacteraceae</taxon>
        <taxon>Noviluteimonas</taxon>
    </lineage>
</organism>
<keyword evidence="2" id="KW-1185">Reference proteome</keyword>
<evidence type="ECO:0000313" key="1">
    <source>
        <dbReference type="EMBL" id="MUV15032.1"/>
    </source>
</evidence>
<comment type="caution">
    <text evidence="1">The sequence shown here is derived from an EMBL/GenBank/DDBJ whole genome shotgun (WGS) entry which is preliminary data.</text>
</comment>
<sequence>MEPKFAHAVEIGRRAARTLPDSTWRDAWLLIAEAWVLDETEPLDEAMPAIRKGWWDQRSQRACKQARALLDAMRVA</sequence>
<reference evidence="1 2" key="1">
    <citation type="submission" date="2019-12" db="EMBL/GenBank/DDBJ databases">
        <authorList>
            <person name="Xu J."/>
        </authorList>
    </citation>
    <scope>NUCLEOTIDE SEQUENCE [LARGE SCALE GENOMIC DNA]</scope>
    <source>
        <strain evidence="1 2">HX-5-24</strain>
    </source>
</reference>
<dbReference type="EMBL" id="WOXT01000004">
    <property type="protein sequence ID" value="MUV15032.1"/>
    <property type="molecule type" value="Genomic_DNA"/>
</dbReference>
<accession>A0A7C9HN68</accession>
<gene>
    <name evidence="1" type="ORF">GN331_12530</name>
</gene>
<proteinExistence type="predicted"/>
<evidence type="ECO:0000313" key="2">
    <source>
        <dbReference type="Proteomes" id="UP000479692"/>
    </source>
</evidence>
<protein>
    <submittedName>
        <fullName evidence="1">Uncharacterized protein</fullName>
    </submittedName>
</protein>
<dbReference type="RefSeq" id="WP_156642598.1">
    <property type="nucleotide sequence ID" value="NZ_WOXT01000004.1"/>
</dbReference>
<dbReference type="Proteomes" id="UP000479692">
    <property type="component" value="Unassembled WGS sequence"/>
</dbReference>